<name>A0ABW1JW56_9NOCA</name>
<accession>A0ABW1JW56</accession>
<proteinExistence type="predicted"/>
<organism evidence="1 2">
    <name type="scientific">Nocardia lasii</name>
    <dbReference type="NCBI Taxonomy" id="1616107"/>
    <lineage>
        <taxon>Bacteria</taxon>
        <taxon>Bacillati</taxon>
        <taxon>Actinomycetota</taxon>
        <taxon>Actinomycetes</taxon>
        <taxon>Mycobacteriales</taxon>
        <taxon>Nocardiaceae</taxon>
        <taxon>Nocardia</taxon>
    </lineage>
</organism>
<dbReference type="InterPro" id="IPR027417">
    <property type="entry name" value="P-loop_NTPase"/>
</dbReference>
<dbReference type="GO" id="GO:0016301">
    <property type="term" value="F:kinase activity"/>
    <property type="evidence" value="ECO:0007669"/>
    <property type="project" value="UniProtKB-KW"/>
</dbReference>
<gene>
    <name evidence="1" type="ORF">ACFP3H_19150</name>
</gene>
<sequence>MTNDAELDRLEKAGLLIWANSRYGARYAIDRPGLDDLVAANLIPVVHAGQPQVIDAVRAATPQVGWTVVQLHCDADIAQARIIARQTGDVDERLAASVETPTISANLTIDTGAVTPEEAAREIRSHGVQN</sequence>
<keyword evidence="2" id="KW-1185">Reference proteome</keyword>
<evidence type="ECO:0000313" key="1">
    <source>
        <dbReference type="EMBL" id="MFC6013177.1"/>
    </source>
</evidence>
<keyword evidence="1" id="KW-0418">Kinase</keyword>
<dbReference type="RefSeq" id="WP_378607949.1">
    <property type="nucleotide sequence ID" value="NZ_JBHSQN010000013.1"/>
</dbReference>
<protein>
    <submittedName>
        <fullName evidence="1">Kinase</fullName>
    </submittedName>
</protein>
<dbReference type="Gene3D" id="3.40.50.300">
    <property type="entry name" value="P-loop containing nucleotide triphosphate hydrolases"/>
    <property type="match status" value="1"/>
</dbReference>
<evidence type="ECO:0000313" key="2">
    <source>
        <dbReference type="Proteomes" id="UP001596223"/>
    </source>
</evidence>
<dbReference type="Proteomes" id="UP001596223">
    <property type="component" value="Unassembled WGS sequence"/>
</dbReference>
<keyword evidence="1" id="KW-0808">Transferase</keyword>
<reference evidence="2" key="1">
    <citation type="journal article" date="2019" name="Int. J. Syst. Evol. Microbiol.">
        <title>The Global Catalogue of Microorganisms (GCM) 10K type strain sequencing project: providing services to taxonomists for standard genome sequencing and annotation.</title>
        <authorList>
            <consortium name="The Broad Institute Genomics Platform"/>
            <consortium name="The Broad Institute Genome Sequencing Center for Infectious Disease"/>
            <person name="Wu L."/>
            <person name="Ma J."/>
        </authorList>
    </citation>
    <scope>NUCLEOTIDE SEQUENCE [LARGE SCALE GENOMIC DNA]</scope>
    <source>
        <strain evidence="2">CCUG 36956</strain>
    </source>
</reference>
<comment type="caution">
    <text evidence="1">The sequence shown here is derived from an EMBL/GenBank/DDBJ whole genome shotgun (WGS) entry which is preliminary data.</text>
</comment>
<dbReference type="EMBL" id="JBHSQN010000013">
    <property type="protein sequence ID" value="MFC6013177.1"/>
    <property type="molecule type" value="Genomic_DNA"/>
</dbReference>